<dbReference type="STRING" id="344882.ABB29_05820"/>
<dbReference type="GO" id="GO:0080120">
    <property type="term" value="P:CAAX-box protein maturation"/>
    <property type="evidence" value="ECO:0007669"/>
    <property type="project" value="UniProtKB-ARBA"/>
</dbReference>
<dbReference type="Pfam" id="PF02517">
    <property type="entry name" value="Rce1-like"/>
    <property type="match status" value="1"/>
</dbReference>
<reference evidence="3 4" key="1">
    <citation type="submission" date="2015-05" db="EMBL/GenBank/DDBJ databases">
        <title>Genome sequencing and analysis of members of genus Stenotrophomonas.</title>
        <authorList>
            <person name="Patil P.P."/>
            <person name="Midha S."/>
            <person name="Patil P.B."/>
        </authorList>
    </citation>
    <scope>NUCLEOTIDE SEQUENCE [LARGE SCALE GENOMIC DNA]</scope>
    <source>
        <strain evidence="3 4">DSM 21858</strain>
    </source>
</reference>
<dbReference type="RefSeq" id="WP_170185850.1">
    <property type="nucleotide sequence ID" value="NZ_LDJL01000005.1"/>
</dbReference>
<feature type="transmembrane region" description="Helical" evidence="1">
    <location>
        <begin position="27"/>
        <end position="46"/>
    </location>
</feature>
<organism evidence="3 4">
    <name type="scientific">Pseudoxanthomonas dokdonensis</name>
    <dbReference type="NCBI Taxonomy" id="344882"/>
    <lineage>
        <taxon>Bacteria</taxon>
        <taxon>Pseudomonadati</taxon>
        <taxon>Pseudomonadota</taxon>
        <taxon>Gammaproteobacteria</taxon>
        <taxon>Lysobacterales</taxon>
        <taxon>Lysobacteraceae</taxon>
        <taxon>Pseudoxanthomonas</taxon>
    </lineage>
</organism>
<dbReference type="InterPro" id="IPR003675">
    <property type="entry name" value="Rce1/LyrA-like_dom"/>
</dbReference>
<feature type="transmembrane region" description="Helical" evidence="1">
    <location>
        <begin position="89"/>
        <end position="114"/>
    </location>
</feature>
<dbReference type="AlphaFoldDB" id="A0A0R0CLM2"/>
<keyword evidence="1" id="KW-0472">Membrane</keyword>
<dbReference type="Proteomes" id="UP000052052">
    <property type="component" value="Unassembled WGS sequence"/>
</dbReference>
<evidence type="ECO:0000259" key="2">
    <source>
        <dbReference type="Pfam" id="PF02517"/>
    </source>
</evidence>
<feature type="transmembrane region" description="Helical" evidence="1">
    <location>
        <begin position="174"/>
        <end position="190"/>
    </location>
</feature>
<evidence type="ECO:0000313" key="3">
    <source>
        <dbReference type="EMBL" id="KRG70581.1"/>
    </source>
</evidence>
<feature type="domain" description="CAAX prenyl protease 2/Lysostaphin resistance protein A-like" evidence="2">
    <location>
        <begin position="133"/>
        <end position="233"/>
    </location>
</feature>
<evidence type="ECO:0000256" key="1">
    <source>
        <dbReference type="SAM" id="Phobius"/>
    </source>
</evidence>
<comment type="caution">
    <text evidence="3">The sequence shown here is derived from an EMBL/GenBank/DDBJ whole genome shotgun (WGS) entry which is preliminary data.</text>
</comment>
<accession>A0A0R0CLM2</accession>
<keyword evidence="1" id="KW-0812">Transmembrane</keyword>
<keyword evidence="4" id="KW-1185">Reference proteome</keyword>
<sequence>MLPPRPQNRSDFPFYAGMPVSLSGRQWLVVLAGVVLAFYLLTAPWTHPLSPWGRWLPALLFCTVPLVALSLVAGRHWTAPFHRLTGRDALLMFGIAVLNMVVTLPLGALVNGLHHGSVNPLFQSMGQADATTRWMTFAAMVPQLLGEELLTILPFLALLWCLATRLKLQRRTSVVLAWILSAIPFALVHLPTYQWDLMQCLLTIGSARLVLSLAYIFSRNLWVSTGAHVINDWTLFGAGLWMASLAD</sequence>
<keyword evidence="1" id="KW-1133">Transmembrane helix</keyword>
<protein>
    <recommendedName>
        <fullName evidence="2">CAAX prenyl protease 2/Lysostaphin resistance protein A-like domain-containing protein</fullName>
    </recommendedName>
</protein>
<feature type="transmembrane region" description="Helical" evidence="1">
    <location>
        <begin position="58"/>
        <end position="77"/>
    </location>
</feature>
<name>A0A0R0CLM2_9GAMM</name>
<feature type="transmembrane region" description="Helical" evidence="1">
    <location>
        <begin position="134"/>
        <end position="162"/>
    </location>
</feature>
<gene>
    <name evidence="3" type="ORF">ABB29_05820</name>
</gene>
<evidence type="ECO:0000313" key="4">
    <source>
        <dbReference type="Proteomes" id="UP000052052"/>
    </source>
</evidence>
<feature type="transmembrane region" description="Helical" evidence="1">
    <location>
        <begin position="196"/>
        <end position="217"/>
    </location>
</feature>
<dbReference type="EMBL" id="LDJL01000005">
    <property type="protein sequence ID" value="KRG70581.1"/>
    <property type="molecule type" value="Genomic_DNA"/>
</dbReference>
<dbReference type="GO" id="GO:0004175">
    <property type="term" value="F:endopeptidase activity"/>
    <property type="evidence" value="ECO:0007669"/>
    <property type="project" value="UniProtKB-ARBA"/>
</dbReference>
<proteinExistence type="predicted"/>